<protein>
    <submittedName>
        <fullName evidence="1">Uncharacterized protein</fullName>
    </submittedName>
</protein>
<proteinExistence type="predicted"/>
<evidence type="ECO:0000313" key="2">
    <source>
        <dbReference type="Proteomes" id="UP000814140"/>
    </source>
</evidence>
<dbReference type="Proteomes" id="UP000814140">
    <property type="component" value="Unassembled WGS sequence"/>
</dbReference>
<comment type="caution">
    <text evidence="1">The sequence shown here is derived from an EMBL/GenBank/DDBJ whole genome shotgun (WGS) entry which is preliminary data.</text>
</comment>
<accession>A0ACB8SG80</accession>
<sequence>MHSDGQRRGLLPRIHRRCVLRLSGPRHRPARRRGVQSLRDVGTWSQGSFTTRCASPLFSSCQVYTTIQGIPWSPYARIQVSVPSSRRTDPILYGQEAFVHTQHSSKNMHLGVLRACRLLVWRQACRLVSRRTLHEHLSRASSFMWQPQHVFRSHTVSIPSLRLPSASARALGIPPLLSTRWHARTGVRVFPVYRSPSVWTARRGRRSTRSGGDPECARQPHRCAVVLGGAFPRHVVRRVRCAAAQVSHWFSGRSARNASAGQAHHGDAQEHPKRDDPPGDTSSMFPAGCPPARQCAHPRTLQQFSFSLPTALWDARALSKHPSHPLPAHLKGHTPLAPSHTPSRSACLAFLEPMDSPPPAPPSRSPSPTDTEAQPSPTSPTPIEGEIPSQRSDPARAPVPVDPRAPSAGVDTAPPAQLDPEPRALAPVDRVGMVVVGAASGAEALAQSRRAPLVSLARQVAEDRQAYAREVRRRAEAPDTSAEFCGPLAGGGGAAPSAHTVLSRRALLDTCFDNACS</sequence>
<dbReference type="EMBL" id="MU277301">
    <property type="protein sequence ID" value="KAI0055263.1"/>
    <property type="molecule type" value="Genomic_DNA"/>
</dbReference>
<reference evidence="1" key="2">
    <citation type="journal article" date="2022" name="New Phytol.">
        <title>Evolutionary transition to the ectomycorrhizal habit in the genomes of a hyperdiverse lineage of mushroom-forming fungi.</title>
        <authorList>
            <person name="Looney B."/>
            <person name="Miyauchi S."/>
            <person name="Morin E."/>
            <person name="Drula E."/>
            <person name="Courty P.E."/>
            <person name="Kohler A."/>
            <person name="Kuo A."/>
            <person name="LaButti K."/>
            <person name="Pangilinan J."/>
            <person name="Lipzen A."/>
            <person name="Riley R."/>
            <person name="Andreopoulos W."/>
            <person name="He G."/>
            <person name="Johnson J."/>
            <person name="Nolan M."/>
            <person name="Tritt A."/>
            <person name="Barry K.W."/>
            <person name="Grigoriev I.V."/>
            <person name="Nagy L.G."/>
            <person name="Hibbett D."/>
            <person name="Henrissat B."/>
            <person name="Matheny P.B."/>
            <person name="Labbe J."/>
            <person name="Martin F.M."/>
        </authorList>
    </citation>
    <scope>NUCLEOTIDE SEQUENCE</scope>
    <source>
        <strain evidence="1">HHB10654</strain>
    </source>
</reference>
<organism evidence="1 2">
    <name type="scientific">Artomyces pyxidatus</name>
    <dbReference type="NCBI Taxonomy" id="48021"/>
    <lineage>
        <taxon>Eukaryota</taxon>
        <taxon>Fungi</taxon>
        <taxon>Dikarya</taxon>
        <taxon>Basidiomycota</taxon>
        <taxon>Agaricomycotina</taxon>
        <taxon>Agaricomycetes</taxon>
        <taxon>Russulales</taxon>
        <taxon>Auriscalpiaceae</taxon>
        <taxon>Artomyces</taxon>
    </lineage>
</organism>
<name>A0ACB8SG80_9AGAM</name>
<keyword evidence="2" id="KW-1185">Reference proteome</keyword>
<evidence type="ECO:0000313" key="1">
    <source>
        <dbReference type="EMBL" id="KAI0055263.1"/>
    </source>
</evidence>
<reference evidence="1" key="1">
    <citation type="submission" date="2021-03" db="EMBL/GenBank/DDBJ databases">
        <authorList>
            <consortium name="DOE Joint Genome Institute"/>
            <person name="Ahrendt S."/>
            <person name="Looney B.P."/>
            <person name="Miyauchi S."/>
            <person name="Morin E."/>
            <person name="Drula E."/>
            <person name="Courty P.E."/>
            <person name="Chicoki N."/>
            <person name="Fauchery L."/>
            <person name="Kohler A."/>
            <person name="Kuo A."/>
            <person name="Labutti K."/>
            <person name="Pangilinan J."/>
            <person name="Lipzen A."/>
            <person name="Riley R."/>
            <person name="Andreopoulos W."/>
            <person name="He G."/>
            <person name="Johnson J."/>
            <person name="Barry K.W."/>
            <person name="Grigoriev I.V."/>
            <person name="Nagy L."/>
            <person name="Hibbett D."/>
            <person name="Henrissat B."/>
            <person name="Matheny P.B."/>
            <person name="Labbe J."/>
            <person name="Martin F."/>
        </authorList>
    </citation>
    <scope>NUCLEOTIDE SEQUENCE</scope>
    <source>
        <strain evidence="1">HHB10654</strain>
    </source>
</reference>
<gene>
    <name evidence="1" type="ORF">BV25DRAFT_235581</name>
</gene>